<evidence type="ECO:0000313" key="9">
    <source>
        <dbReference type="EMBL" id="KAH0553222.1"/>
    </source>
</evidence>
<evidence type="ECO:0000256" key="6">
    <source>
        <dbReference type="PROSITE-ProRule" id="PRU00146"/>
    </source>
</evidence>
<feature type="compositionally biased region" description="Low complexity" evidence="7">
    <location>
        <begin position="416"/>
        <end position="430"/>
    </location>
</feature>
<dbReference type="InterPro" id="IPR019787">
    <property type="entry name" value="Znf_PHD-finger"/>
</dbReference>
<feature type="compositionally biased region" description="Polar residues" evidence="7">
    <location>
        <begin position="260"/>
        <end position="274"/>
    </location>
</feature>
<gene>
    <name evidence="9" type="ORF">GP486_006612</name>
</gene>
<dbReference type="Proteomes" id="UP000750711">
    <property type="component" value="Unassembled WGS sequence"/>
</dbReference>
<feature type="compositionally biased region" description="Low complexity" evidence="7">
    <location>
        <begin position="392"/>
        <end position="405"/>
    </location>
</feature>
<dbReference type="PROSITE" id="PS50016">
    <property type="entry name" value="ZF_PHD_2"/>
    <property type="match status" value="1"/>
</dbReference>
<dbReference type="GO" id="GO:0048188">
    <property type="term" value="C:Set1C/COMPASS complex"/>
    <property type="evidence" value="ECO:0007669"/>
    <property type="project" value="InterPro"/>
</dbReference>
<dbReference type="SUPFAM" id="SSF57903">
    <property type="entry name" value="FYVE/PHD zinc finger"/>
    <property type="match status" value="1"/>
</dbReference>
<dbReference type="PANTHER" id="PTHR46174">
    <property type="entry name" value="CXXC-TYPE ZINC FINGER PROTEIN 1"/>
    <property type="match status" value="1"/>
</dbReference>
<evidence type="ECO:0000256" key="1">
    <source>
        <dbReference type="ARBA" id="ARBA00004123"/>
    </source>
</evidence>
<feature type="region of interest" description="Disordered" evidence="7">
    <location>
        <begin position="586"/>
        <end position="614"/>
    </location>
</feature>
<dbReference type="InterPro" id="IPR037869">
    <property type="entry name" value="Spp1/CFP1"/>
</dbReference>
<feature type="region of interest" description="Disordered" evidence="7">
    <location>
        <begin position="693"/>
        <end position="736"/>
    </location>
</feature>
<evidence type="ECO:0000313" key="10">
    <source>
        <dbReference type="Proteomes" id="UP000750711"/>
    </source>
</evidence>
<organism evidence="9 10">
    <name type="scientific">Trichoglossum hirsutum</name>
    <dbReference type="NCBI Taxonomy" id="265104"/>
    <lineage>
        <taxon>Eukaryota</taxon>
        <taxon>Fungi</taxon>
        <taxon>Dikarya</taxon>
        <taxon>Ascomycota</taxon>
        <taxon>Pezizomycotina</taxon>
        <taxon>Geoglossomycetes</taxon>
        <taxon>Geoglossales</taxon>
        <taxon>Geoglossaceae</taxon>
        <taxon>Trichoglossum</taxon>
    </lineage>
</organism>
<dbReference type="InterPro" id="IPR019786">
    <property type="entry name" value="Zinc_finger_PHD-type_CS"/>
</dbReference>
<proteinExistence type="predicted"/>
<feature type="compositionally biased region" description="Basic and acidic residues" evidence="7">
    <location>
        <begin position="709"/>
        <end position="724"/>
    </location>
</feature>
<dbReference type="Gene3D" id="3.30.40.10">
    <property type="entry name" value="Zinc/RING finger domain, C3HC4 (zinc finger)"/>
    <property type="match status" value="1"/>
</dbReference>
<evidence type="ECO:0000256" key="7">
    <source>
        <dbReference type="SAM" id="MobiDB-lite"/>
    </source>
</evidence>
<dbReference type="GO" id="GO:0008270">
    <property type="term" value="F:zinc ion binding"/>
    <property type="evidence" value="ECO:0007669"/>
    <property type="project" value="UniProtKB-KW"/>
</dbReference>
<dbReference type="PANTHER" id="PTHR46174:SF1">
    <property type="entry name" value="CXXC-TYPE ZINC FINGER PROTEIN 1"/>
    <property type="match status" value="1"/>
</dbReference>
<comment type="caution">
    <text evidence="9">The sequence shown here is derived from an EMBL/GenBank/DDBJ whole genome shotgun (WGS) entry which is preliminary data.</text>
</comment>
<sequence length="803" mass="88414">MAFKLSELLNPAPNSDPPSPTFREKLPSPSQHAHFSALAGQATPHHSRHNSRIDYPPADANRDVIDTYPQLSPCLGGPRREKSGSELDYAPPQQQQSYSRGHSRNYSGPSILTGYGPPATPVEPSPPQSTRPPFSPTLDQYHLPSHSPVTETKPSWASRRSASPPLILAPIKVRPVVSNEPSTQKTPPRKELDFHVQPPDQEPPTSPVTAQPAVSNDEMEDVRYEVKDQESATTQNTTVTPQLQQEEASSPNPLLPAQDDTIQSPMLQIKTEASATPREATPVPPMAQASPRGDPSASPTTDAPSPKTVPEFIHGREESIMNPPSTGASTPTRDTPLRDTPLRGAPASKSTSKKTATAAKSTAAKRGTASAAKKPQKKKRKLDSDSFDEPQSGRSSAAPASSRASKTPAVNARKQSSTPVPAQASSSPAPEEYEEGVELYCICRRPDSHTWMIGCDGGCEDWFHGSCVNIKQDDGDLIDKYICPNCERDGKGVTTWKPMCRLHGCRKPARLSKKDLSKYCSDAHGREFMLYSAQRVKKRKRNGESSRESSRSPSRNPLAGSAGSALNKGQLAAVTKSVKDVGEFRKLGEGVLSPPPTISPEDGDRDGSGQGMVYNSDEMKRLGEITAEKDRLTMRKQCLMDREKFIQLVRDRAKKAAVELGMKEKEICGFDSRLSWSEEEFLLWRDSEEGRSAFDSNVLGPPATDTSEQDQHHHQPHMEEDLHNSHHPRASAGVCPKKRCDRHKQWRTLQIQDVRFEQKVVADRIEVLEQEEKTLRERAKLRAIKEEEGEREGRMEVVDDEGG</sequence>
<keyword evidence="4" id="KW-0862">Zinc</keyword>
<dbReference type="EMBL" id="JAGHQM010001542">
    <property type="protein sequence ID" value="KAH0553222.1"/>
    <property type="molecule type" value="Genomic_DNA"/>
</dbReference>
<dbReference type="InterPro" id="IPR013083">
    <property type="entry name" value="Znf_RING/FYVE/PHD"/>
</dbReference>
<keyword evidence="10" id="KW-1185">Reference proteome</keyword>
<protein>
    <recommendedName>
        <fullName evidence="8">PHD-type domain-containing protein</fullName>
    </recommendedName>
</protein>
<feature type="compositionally biased region" description="Low complexity" evidence="7">
    <location>
        <begin position="154"/>
        <end position="165"/>
    </location>
</feature>
<evidence type="ECO:0000259" key="8">
    <source>
        <dbReference type="PROSITE" id="PS50016"/>
    </source>
</evidence>
<dbReference type="Pfam" id="PF00628">
    <property type="entry name" value="PHD"/>
    <property type="match status" value="1"/>
</dbReference>
<feature type="region of interest" description="Disordered" evidence="7">
    <location>
        <begin position="532"/>
        <end position="566"/>
    </location>
</feature>
<dbReference type="AlphaFoldDB" id="A0A9P8ID87"/>
<feature type="compositionally biased region" description="Basic and acidic residues" evidence="7">
    <location>
        <begin position="221"/>
        <end position="230"/>
    </location>
</feature>
<feature type="compositionally biased region" description="Polar residues" evidence="7">
    <location>
        <begin position="231"/>
        <end position="252"/>
    </location>
</feature>
<dbReference type="InterPro" id="IPR001965">
    <property type="entry name" value="Znf_PHD"/>
</dbReference>
<feature type="compositionally biased region" description="Pro residues" evidence="7">
    <location>
        <begin position="118"/>
        <end position="135"/>
    </location>
</feature>
<keyword evidence="5" id="KW-0539">Nucleus</keyword>
<feature type="domain" description="PHD-type" evidence="8">
    <location>
        <begin position="438"/>
        <end position="489"/>
    </location>
</feature>
<evidence type="ECO:0000256" key="3">
    <source>
        <dbReference type="ARBA" id="ARBA00022771"/>
    </source>
</evidence>
<comment type="subcellular location">
    <subcellularLocation>
        <location evidence="1">Nucleus</location>
    </subcellularLocation>
</comment>
<dbReference type="GO" id="GO:0045893">
    <property type="term" value="P:positive regulation of DNA-templated transcription"/>
    <property type="evidence" value="ECO:0007669"/>
    <property type="project" value="TreeGrafter"/>
</dbReference>
<evidence type="ECO:0000256" key="5">
    <source>
        <dbReference type="ARBA" id="ARBA00023242"/>
    </source>
</evidence>
<evidence type="ECO:0000256" key="2">
    <source>
        <dbReference type="ARBA" id="ARBA00022723"/>
    </source>
</evidence>
<feature type="compositionally biased region" description="Low complexity" evidence="7">
    <location>
        <begin position="342"/>
        <end position="373"/>
    </location>
</feature>
<keyword evidence="2" id="KW-0479">Metal-binding</keyword>
<dbReference type="PROSITE" id="PS01359">
    <property type="entry name" value="ZF_PHD_1"/>
    <property type="match status" value="1"/>
</dbReference>
<dbReference type="InterPro" id="IPR011011">
    <property type="entry name" value="Znf_FYVE_PHD"/>
</dbReference>
<dbReference type="SMART" id="SM00249">
    <property type="entry name" value="PHD"/>
    <property type="match status" value="1"/>
</dbReference>
<name>A0A9P8ID87_9PEZI</name>
<feature type="compositionally biased region" description="Low complexity" evidence="7">
    <location>
        <begin position="294"/>
        <end position="306"/>
    </location>
</feature>
<feature type="compositionally biased region" description="Polar residues" evidence="7">
    <location>
        <begin position="92"/>
        <end position="110"/>
    </location>
</feature>
<evidence type="ECO:0000256" key="4">
    <source>
        <dbReference type="ARBA" id="ARBA00022833"/>
    </source>
</evidence>
<keyword evidence="3 6" id="KW-0863">Zinc-finger</keyword>
<feature type="region of interest" description="Disordered" evidence="7">
    <location>
        <begin position="1"/>
        <end position="431"/>
    </location>
</feature>
<reference evidence="9" key="1">
    <citation type="submission" date="2021-03" db="EMBL/GenBank/DDBJ databases">
        <title>Comparative genomics and phylogenomic investigation of the class Geoglossomycetes provide insights into ecological specialization and systematics.</title>
        <authorList>
            <person name="Melie T."/>
            <person name="Pirro S."/>
            <person name="Miller A.N."/>
            <person name="Quandt A."/>
        </authorList>
    </citation>
    <scope>NUCLEOTIDE SEQUENCE</scope>
    <source>
        <strain evidence="9">CAQ_001_2017</strain>
    </source>
</reference>
<accession>A0A9P8ID87</accession>